<dbReference type="AlphaFoldDB" id="S7RSG4"/>
<keyword evidence="20" id="KW-1185">Reference proteome</keyword>
<dbReference type="PANTHER" id="PTHR28036">
    <property type="entry name" value="DASH COMPLEX SUBUNIT DAD2"/>
    <property type="match status" value="1"/>
</dbReference>
<keyword evidence="10" id="KW-0498">Mitosis</keyword>
<dbReference type="EMBL" id="KB469299">
    <property type="protein sequence ID" value="EPQ57590.1"/>
    <property type="molecule type" value="Genomic_DNA"/>
</dbReference>
<evidence type="ECO:0000256" key="3">
    <source>
        <dbReference type="ARBA" id="ARBA00004629"/>
    </source>
</evidence>
<dbReference type="GO" id="GO:0044732">
    <property type="term" value="C:mitotic spindle pole body"/>
    <property type="evidence" value="ECO:0007669"/>
    <property type="project" value="TreeGrafter"/>
</dbReference>
<keyword evidence="15" id="KW-0131">Cell cycle</keyword>
<evidence type="ECO:0000256" key="5">
    <source>
        <dbReference type="ARBA" id="ARBA00020260"/>
    </source>
</evidence>
<evidence type="ECO:0000256" key="18">
    <source>
        <dbReference type="SAM" id="MobiDB-lite"/>
    </source>
</evidence>
<comment type="subcellular location">
    <subcellularLocation>
        <location evidence="3">Chromosome</location>
        <location evidence="3">Centromere</location>
        <location evidence="3">Kinetochore</location>
    </subcellularLocation>
    <subcellularLocation>
        <location evidence="2">Cytoplasm</location>
        <location evidence="2">Cytoskeleton</location>
        <location evidence="2">Spindle</location>
    </subcellularLocation>
    <subcellularLocation>
        <location evidence="1">Nucleus</location>
    </subcellularLocation>
</comment>
<dbReference type="GO" id="GO:0051301">
    <property type="term" value="P:cell division"/>
    <property type="evidence" value="ECO:0007669"/>
    <property type="project" value="UniProtKB-KW"/>
</dbReference>
<feature type="compositionally biased region" description="Low complexity" evidence="18">
    <location>
        <begin position="1"/>
        <end position="15"/>
    </location>
</feature>
<protein>
    <recommendedName>
        <fullName evidence="5">DASH complex subunit DAD2</fullName>
    </recommendedName>
    <alternativeName>
        <fullName evidence="17">Outer kinetochore protein DAD2</fullName>
    </alternativeName>
</protein>
<evidence type="ECO:0000256" key="6">
    <source>
        <dbReference type="ARBA" id="ARBA00022454"/>
    </source>
</evidence>
<keyword evidence="9" id="KW-0493">Microtubule</keyword>
<dbReference type="GO" id="GO:0008608">
    <property type="term" value="P:attachment of spindle microtubules to kinetochore"/>
    <property type="evidence" value="ECO:0007669"/>
    <property type="project" value="TreeGrafter"/>
</dbReference>
<keyword evidence="14" id="KW-0539">Nucleus</keyword>
<keyword evidence="11" id="KW-0159">Chromosome partition</keyword>
<dbReference type="GO" id="GO:0042729">
    <property type="term" value="C:DASH complex"/>
    <property type="evidence" value="ECO:0007669"/>
    <property type="project" value="InterPro"/>
</dbReference>
<evidence type="ECO:0000256" key="17">
    <source>
        <dbReference type="ARBA" id="ARBA00030568"/>
    </source>
</evidence>
<proteinExistence type="inferred from homology"/>
<evidence type="ECO:0000256" key="8">
    <source>
        <dbReference type="ARBA" id="ARBA00022618"/>
    </source>
</evidence>
<keyword evidence="12" id="KW-0995">Kinetochore</keyword>
<feature type="region of interest" description="Disordered" evidence="18">
    <location>
        <begin position="83"/>
        <end position="122"/>
    </location>
</feature>
<dbReference type="PANTHER" id="PTHR28036:SF1">
    <property type="entry name" value="DASH COMPLEX SUBUNIT DAD2"/>
    <property type="match status" value="1"/>
</dbReference>
<dbReference type="RefSeq" id="XP_007864660.1">
    <property type="nucleotide sequence ID" value="XM_007866469.1"/>
</dbReference>
<dbReference type="GeneID" id="19301634"/>
<organism evidence="19 20">
    <name type="scientific">Gloeophyllum trabeum (strain ATCC 11539 / FP-39264 / Madison 617)</name>
    <name type="common">Brown rot fungus</name>
    <dbReference type="NCBI Taxonomy" id="670483"/>
    <lineage>
        <taxon>Eukaryota</taxon>
        <taxon>Fungi</taxon>
        <taxon>Dikarya</taxon>
        <taxon>Basidiomycota</taxon>
        <taxon>Agaricomycotina</taxon>
        <taxon>Agaricomycetes</taxon>
        <taxon>Gloeophyllales</taxon>
        <taxon>Gloeophyllaceae</taxon>
        <taxon>Gloeophyllum</taxon>
    </lineage>
</organism>
<dbReference type="GO" id="GO:1990023">
    <property type="term" value="C:mitotic spindle midzone"/>
    <property type="evidence" value="ECO:0007669"/>
    <property type="project" value="TreeGrafter"/>
</dbReference>
<keyword evidence="16" id="KW-0137">Centromere</keyword>
<evidence type="ECO:0000256" key="13">
    <source>
        <dbReference type="ARBA" id="ARBA00023212"/>
    </source>
</evidence>
<keyword evidence="6" id="KW-0158">Chromosome</keyword>
<evidence type="ECO:0000256" key="9">
    <source>
        <dbReference type="ARBA" id="ARBA00022701"/>
    </source>
</evidence>
<evidence type="ECO:0000256" key="16">
    <source>
        <dbReference type="ARBA" id="ARBA00023328"/>
    </source>
</evidence>
<evidence type="ECO:0000256" key="1">
    <source>
        <dbReference type="ARBA" id="ARBA00004123"/>
    </source>
</evidence>
<evidence type="ECO:0000256" key="14">
    <source>
        <dbReference type="ARBA" id="ARBA00023242"/>
    </source>
</evidence>
<dbReference type="HOGENOM" id="CLU_138063_4_0_1"/>
<keyword evidence="8" id="KW-0132">Cell division</keyword>
<evidence type="ECO:0000313" key="20">
    <source>
        <dbReference type="Proteomes" id="UP000030669"/>
    </source>
</evidence>
<comment type="similarity">
    <text evidence="4">Belongs to the DASH complex DAD2 family.</text>
</comment>
<name>S7RSG4_GLOTA</name>
<keyword evidence="13" id="KW-0206">Cytoskeleton</keyword>
<evidence type="ECO:0000256" key="2">
    <source>
        <dbReference type="ARBA" id="ARBA00004186"/>
    </source>
</evidence>
<reference evidence="19 20" key="1">
    <citation type="journal article" date="2012" name="Science">
        <title>The Paleozoic origin of enzymatic lignin decomposition reconstructed from 31 fungal genomes.</title>
        <authorList>
            <person name="Floudas D."/>
            <person name="Binder M."/>
            <person name="Riley R."/>
            <person name="Barry K."/>
            <person name="Blanchette R.A."/>
            <person name="Henrissat B."/>
            <person name="Martinez A.T."/>
            <person name="Otillar R."/>
            <person name="Spatafora J.W."/>
            <person name="Yadav J.S."/>
            <person name="Aerts A."/>
            <person name="Benoit I."/>
            <person name="Boyd A."/>
            <person name="Carlson A."/>
            <person name="Copeland A."/>
            <person name="Coutinho P.M."/>
            <person name="de Vries R.P."/>
            <person name="Ferreira P."/>
            <person name="Findley K."/>
            <person name="Foster B."/>
            <person name="Gaskell J."/>
            <person name="Glotzer D."/>
            <person name="Gorecki P."/>
            <person name="Heitman J."/>
            <person name="Hesse C."/>
            <person name="Hori C."/>
            <person name="Igarashi K."/>
            <person name="Jurgens J.A."/>
            <person name="Kallen N."/>
            <person name="Kersten P."/>
            <person name="Kohler A."/>
            <person name="Kuees U."/>
            <person name="Kumar T.K.A."/>
            <person name="Kuo A."/>
            <person name="LaButti K."/>
            <person name="Larrondo L.F."/>
            <person name="Lindquist E."/>
            <person name="Ling A."/>
            <person name="Lombard V."/>
            <person name="Lucas S."/>
            <person name="Lundell T."/>
            <person name="Martin R."/>
            <person name="McLaughlin D.J."/>
            <person name="Morgenstern I."/>
            <person name="Morin E."/>
            <person name="Murat C."/>
            <person name="Nagy L.G."/>
            <person name="Nolan M."/>
            <person name="Ohm R.A."/>
            <person name="Patyshakuliyeva A."/>
            <person name="Rokas A."/>
            <person name="Ruiz-Duenas F.J."/>
            <person name="Sabat G."/>
            <person name="Salamov A."/>
            <person name="Samejima M."/>
            <person name="Schmutz J."/>
            <person name="Slot J.C."/>
            <person name="St John F."/>
            <person name="Stenlid J."/>
            <person name="Sun H."/>
            <person name="Sun S."/>
            <person name="Syed K."/>
            <person name="Tsang A."/>
            <person name="Wiebenga A."/>
            <person name="Young D."/>
            <person name="Pisabarro A."/>
            <person name="Eastwood D.C."/>
            <person name="Martin F."/>
            <person name="Cullen D."/>
            <person name="Grigoriev I.V."/>
            <person name="Hibbett D.S."/>
        </authorList>
    </citation>
    <scope>NUCLEOTIDE SEQUENCE [LARGE SCALE GENOMIC DNA]</scope>
    <source>
        <strain evidence="19 20">ATCC 11539</strain>
    </source>
</reference>
<sequence length="122" mass="13261">MRPSALPSRSAQSSSGNAKLREKKRELEAVAALERASGLVAERIAELCLDGEIMADAGLVHGQVLSQWGDMFDILDLFSVSTREQRRSGEEDESHSTAQGVQLVRIPVEDLQATSSDHKDGQ</sequence>
<dbReference type="InterPro" id="IPR013963">
    <property type="entry name" value="DASH_Dad2"/>
</dbReference>
<dbReference type="Proteomes" id="UP000030669">
    <property type="component" value="Unassembled WGS sequence"/>
</dbReference>
<dbReference type="OrthoDB" id="3230169at2759"/>
<evidence type="ECO:0000256" key="15">
    <source>
        <dbReference type="ARBA" id="ARBA00023306"/>
    </source>
</evidence>
<dbReference type="eggNOG" id="ENOG502ST06">
    <property type="taxonomic scope" value="Eukaryota"/>
</dbReference>
<evidence type="ECO:0000313" key="19">
    <source>
        <dbReference type="EMBL" id="EPQ57590.1"/>
    </source>
</evidence>
<gene>
    <name evidence="19" type="ORF">GLOTRDRAFT_127944</name>
</gene>
<dbReference type="KEGG" id="gtr:GLOTRDRAFT_127944"/>
<accession>S7RSG4</accession>
<feature type="region of interest" description="Disordered" evidence="18">
    <location>
        <begin position="1"/>
        <end position="24"/>
    </location>
</feature>
<dbReference type="GO" id="GO:0005874">
    <property type="term" value="C:microtubule"/>
    <property type="evidence" value="ECO:0007669"/>
    <property type="project" value="UniProtKB-KW"/>
</dbReference>
<dbReference type="GO" id="GO:0000278">
    <property type="term" value="P:mitotic cell cycle"/>
    <property type="evidence" value="ECO:0007669"/>
    <property type="project" value="InterPro"/>
</dbReference>
<evidence type="ECO:0000256" key="10">
    <source>
        <dbReference type="ARBA" id="ARBA00022776"/>
    </source>
</evidence>
<evidence type="ECO:0000256" key="12">
    <source>
        <dbReference type="ARBA" id="ARBA00022838"/>
    </source>
</evidence>
<evidence type="ECO:0000256" key="7">
    <source>
        <dbReference type="ARBA" id="ARBA00022490"/>
    </source>
</evidence>
<dbReference type="OMA" id="QWPKMFQ"/>
<evidence type="ECO:0000256" key="4">
    <source>
        <dbReference type="ARBA" id="ARBA00005501"/>
    </source>
</evidence>
<dbReference type="Pfam" id="PF08654">
    <property type="entry name" value="DASH_Dad2"/>
    <property type="match status" value="1"/>
</dbReference>
<evidence type="ECO:0000256" key="11">
    <source>
        <dbReference type="ARBA" id="ARBA00022829"/>
    </source>
</evidence>
<keyword evidence="7" id="KW-0963">Cytoplasm</keyword>